<organism evidence="2 3">
    <name type="scientific">Hevea brasiliensis</name>
    <name type="common">Para rubber tree</name>
    <name type="synonym">Siphonia brasiliensis</name>
    <dbReference type="NCBI Taxonomy" id="3981"/>
    <lineage>
        <taxon>Eukaryota</taxon>
        <taxon>Viridiplantae</taxon>
        <taxon>Streptophyta</taxon>
        <taxon>Embryophyta</taxon>
        <taxon>Tracheophyta</taxon>
        <taxon>Spermatophyta</taxon>
        <taxon>Magnoliopsida</taxon>
        <taxon>eudicotyledons</taxon>
        <taxon>Gunneridae</taxon>
        <taxon>Pentapetalae</taxon>
        <taxon>rosids</taxon>
        <taxon>fabids</taxon>
        <taxon>Malpighiales</taxon>
        <taxon>Euphorbiaceae</taxon>
        <taxon>Crotonoideae</taxon>
        <taxon>Micrandreae</taxon>
        <taxon>Hevea</taxon>
    </lineage>
</organism>
<name>A0A6A6LKG4_HEVBR</name>
<evidence type="ECO:0000256" key="1">
    <source>
        <dbReference type="SAM" id="Coils"/>
    </source>
</evidence>
<keyword evidence="1" id="KW-0175">Coiled coil</keyword>
<dbReference type="InterPro" id="IPR045177">
    <property type="entry name" value="FDM1-5/IDN2"/>
</dbReference>
<dbReference type="Proteomes" id="UP000467840">
    <property type="component" value="Chromosome 4"/>
</dbReference>
<keyword evidence="3" id="KW-1185">Reference proteome</keyword>
<dbReference type="PANTHER" id="PTHR21596:SF3">
    <property type="entry name" value="FACTOR OF DNA METHYLATION 1-RELATED"/>
    <property type="match status" value="1"/>
</dbReference>
<proteinExistence type="predicted"/>
<gene>
    <name evidence="2" type="ORF">GH714_025040</name>
</gene>
<feature type="coiled-coil region" evidence="1">
    <location>
        <begin position="46"/>
        <end position="73"/>
    </location>
</feature>
<protein>
    <submittedName>
        <fullName evidence="2">Uncharacterized protein</fullName>
    </submittedName>
</protein>
<dbReference type="GO" id="GO:0080188">
    <property type="term" value="P:gene silencing by siRNA-directed DNA methylation"/>
    <property type="evidence" value="ECO:0007669"/>
    <property type="project" value="InterPro"/>
</dbReference>
<dbReference type="PANTHER" id="PTHR21596">
    <property type="entry name" value="RIBONUCLEASE P SUBUNIT P38"/>
    <property type="match status" value="1"/>
</dbReference>
<reference evidence="2 3" key="1">
    <citation type="journal article" date="2020" name="Mol. Plant">
        <title>The Chromosome-Based Rubber Tree Genome Provides New Insights into Spurge Genome Evolution and Rubber Biosynthesis.</title>
        <authorList>
            <person name="Liu J."/>
            <person name="Shi C."/>
            <person name="Shi C.C."/>
            <person name="Li W."/>
            <person name="Zhang Q.J."/>
            <person name="Zhang Y."/>
            <person name="Li K."/>
            <person name="Lu H.F."/>
            <person name="Shi C."/>
            <person name="Zhu S.T."/>
            <person name="Xiao Z.Y."/>
            <person name="Nan H."/>
            <person name="Yue Y."/>
            <person name="Zhu X.G."/>
            <person name="Wu Y."/>
            <person name="Hong X.N."/>
            <person name="Fan G.Y."/>
            <person name="Tong Y."/>
            <person name="Zhang D."/>
            <person name="Mao C.L."/>
            <person name="Liu Y.L."/>
            <person name="Hao S.J."/>
            <person name="Liu W.Q."/>
            <person name="Lv M.Q."/>
            <person name="Zhang H.B."/>
            <person name="Liu Y."/>
            <person name="Hu-Tang G.R."/>
            <person name="Wang J.P."/>
            <person name="Wang J.H."/>
            <person name="Sun Y.H."/>
            <person name="Ni S.B."/>
            <person name="Chen W.B."/>
            <person name="Zhang X.C."/>
            <person name="Jiao Y.N."/>
            <person name="Eichler E.E."/>
            <person name="Li G.H."/>
            <person name="Liu X."/>
            <person name="Gao L.Z."/>
        </authorList>
    </citation>
    <scope>NUCLEOTIDE SEQUENCE [LARGE SCALE GENOMIC DNA]</scope>
    <source>
        <strain evidence="3">cv. GT1</strain>
        <tissue evidence="2">Leaf</tissue>
    </source>
</reference>
<sequence>MGIVVNIVSDPKDGNVAMCESRYRLKRKKEAEQIARDNVCRIFEDVENLNDELEAKKRKLDRWSKELNKCEALTEREGQNFDEEKKMLENSYSPFFLASFVMQDQRQIQWTVHKRRFGQPIMKF</sequence>
<accession>A0A6A6LKG4</accession>
<evidence type="ECO:0000313" key="2">
    <source>
        <dbReference type="EMBL" id="KAF2301484.1"/>
    </source>
</evidence>
<dbReference type="EMBL" id="JAAGAX010000010">
    <property type="protein sequence ID" value="KAF2301484.1"/>
    <property type="molecule type" value="Genomic_DNA"/>
</dbReference>
<evidence type="ECO:0000313" key="3">
    <source>
        <dbReference type="Proteomes" id="UP000467840"/>
    </source>
</evidence>
<comment type="caution">
    <text evidence="2">The sequence shown here is derived from an EMBL/GenBank/DDBJ whole genome shotgun (WGS) entry which is preliminary data.</text>
</comment>
<dbReference type="AlphaFoldDB" id="A0A6A6LKG4"/>